<gene>
    <name evidence="1" type="ORF">S03H2_55345</name>
</gene>
<organism evidence="1">
    <name type="scientific">marine sediment metagenome</name>
    <dbReference type="NCBI Taxonomy" id="412755"/>
    <lineage>
        <taxon>unclassified sequences</taxon>
        <taxon>metagenomes</taxon>
        <taxon>ecological metagenomes</taxon>
    </lineage>
</organism>
<protein>
    <recommendedName>
        <fullName evidence="2">Rubredoxin-like domain-containing protein</fullName>
    </recommendedName>
</protein>
<reference evidence="1" key="1">
    <citation type="journal article" date="2014" name="Front. Microbiol.">
        <title>High frequency of phylogenetically diverse reductive dehalogenase-homologous genes in deep subseafloor sedimentary metagenomes.</title>
        <authorList>
            <person name="Kawai M."/>
            <person name="Futagami T."/>
            <person name="Toyoda A."/>
            <person name="Takaki Y."/>
            <person name="Nishi S."/>
            <person name="Hori S."/>
            <person name="Arai W."/>
            <person name="Tsubouchi T."/>
            <person name="Morono Y."/>
            <person name="Uchiyama I."/>
            <person name="Ito T."/>
            <person name="Fujiyama A."/>
            <person name="Inagaki F."/>
            <person name="Takami H."/>
        </authorList>
    </citation>
    <scope>NUCLEOTIDE SEQUENCE</scope>
    <source>
        <strain evidence="1">Expedition CK06-06</strain>
    </source>
</reference>
<dbReference type="EMBL" id="BARU01035341">
    <property type="protein sequence ID" value="GAH79572.1"/>
    <property type="molecule type" value="Genomic_DNA"/>
</dbReference>
<dbReference type="AlphaFoldDB" id="X1ID16"/>
<accession>X1ID16</accession>
<name>X1ID16_9ZZZZ</name>
<evidence type="ECO:0008006" key="2">
    <source>
        <dbReference type="Google" id="ProtNLM"/>
    </source>
</evidence>
<sequence>MPKYQCEKCGAIWYGWAGAEEVCQKCGGKLKRVEENSNDKKKE</sequence>
<proteinExistence type="predicted"/>
<comment type="caution">
    <text evidence="1">The sequence shown here is derived from an EMBL/GenBank/DDBJ whole genome shotgun (WGS) entry which is preliminary data.</text>
</comment>
<evidence type="ECO:0000313" key="1">
    <source>
        <dbReference type="EMBL" id="GAH79572.1"/>
    </source>
</evidence>